<gene>
    <name evidence="1" type="ORF">SAMN05192534_12392</name>
    <name evidence="2" type="ORF">SAMN05192534_1489</name>
</gene>
<evidence type="ECO:0000313" key="1">
    <source>
        <dbReference type="EMBL" id="SDI16708.1"/>
    </source>
</evidence>
<dbReference type="STRING" id="568899.SAMN05192534_12392"/>
<protein>
    <submittedName>
        <fullName evidence="1">Uncharacterized protein</fullName>
    </submittedName>
</protein>
<name>A0A1G8ICG4_9BACI</name>
<reference evidence="1 3" key="1">
    <citation type="submission" date="2016-10" db="EMBL/GenBank/DDBJ databases">
        <authorList>
            <person name="de Groot N.N."/>
        </authorList>
    </citation>
    <scope>NUCLEOTIDE SEQUENCE [LARGE SCALE GENOMIC DNA]</scope>
    <source>
        <strain evidence="1 3">DSM 21632</strain>
    </source>
</reference>
<evidence type="ECO:0000313" key="3">
    <source>
        <dbReference type="Proteomes" id="UP000199163"/>
    </source>
</evidence>
<evidence type="ECO:0000313" key="2">
    <source>
        <dbReference type="EMBL" id="SDI42470.1"/>
    </source>
</evidence>
<dbReference type="EMBL" id="FNDK01000048">
    <property type="protein sequence ID" value="SDI42470.1"/>
    <property type="molecule type" value="Genomic_DNA"/>
</dbReference>
<organism evidence="1 3">
    <name type="scientific">Alteribacillus persepolensis</name>
    <dbReference type="NCBI Taxonomy" id="568899"/>
    <lineage>
        <taxon>Bacteria</taxon>
        <taxon>Bacillati</taxon>
        <taxon>Bacillota</taxon>
        <taxon>Bacilli</taxon>
        <taxon>Bacillales</taxon>
        <taxon>Bacillaceae</taxon>
        <taxon>Alteribacillus</taxon>
    </lineage>
</organism>
<dbReference type="EMBL" id="FNDK01000023">
    <property type="protein sequence ID" value="SDI16708.1"/>
    <property type="molecule type" value="Genomic_DNA"/>
</dbReference>
<dbReference type="Proteomes" id="UP000199163">
    <property type="component" value="Unassembled WGS sequence"/>
</dbReference>
<dbReference type="RefSeq" id="WP_175487547.1">
    <property type="nucleotide sequence ID" value="NZ_FNDK01000023.1"/>
</dbReference>
<dbReference type="AlphaFoldDB" id="A0A1G8ICG4"/>
<keyword evidence="3" id="KW-1185">Reference proteome</keyword>
<sequence length="47" mass="5231">MFFALIAPSGHITYCEGIEQATRLIRVGYKIIGSGDDPRELARMFAD</sequence>
<proteinExistence type="predicted"/>
<accession>A0A1G8ICG4</accession>